<sequence>MNNILYQSCENFAKSLGIDIVKCNDDNIKGFVSEVDIKGDLNYKVYVVLPKEKLDMVSEIFFGDTNYDIEDLSKEIANLIVGNANVVASEKNINFDISIPKFLGEYKNLEYDDKICLKSNGIKFFVLYKEE</sequence>
<evidence type="ECO:0000313" key="3">
    <source>
        <dbReference type="EMBL" id="EDM24445.1"/>
    </source>
</evidence>
<dbReference type="GO" id="GO:0006935">
    <property type="term" value="P:chemotaxis"/>
    <property type="evidence" value="ECO:0007669"/>
    <property type="project" value="UniProtKB-KW"/>
</dbReference>
<dbReference type="InterPro" id="IPR028051">
    <property type="entry name" value="CheX-like_dom"/>
</dbReference>
<feature type="domain" description="Chemotaxis phosphatase CheX-like" evidence="2">
    <location>
        <begin position="35"/>
        <end position="103"/>
    </location>
</feature>
<dbReference type="Proteomes" id="UP000003288">
    <property type="component" value="Unassembled WGS sequence"/>
</dbReference>
<gene>
    <name evidence="3" type="ORF">CMTB2_02978</name>
</gene>
<organism evidence="3 4">
    <name type="scientific">Caminibacter mediatlanticus TB-2</name>
    <dbReference type="NCBI Taxonomy" id="391592"/>
    <lineage>
        <taxon>Bacteria</taxon>
        <taxon>Pseudomonadati</taxon>
        <taxon>Campylobacterota</taxon>
        <taxon>Epsilonproteobacteria</taxon>
        <taxon>Nautiliales</taxon>
        <taxon>Nautiliaceae</taxon>
        <taxon>Caminibacter</taxon>
    </lineage>
</organism>
<evidence type="ECO:0000313" key="4">
    <source>
        <dbReference type="Proteomes" id="UP000003288"/>
    </source>
</evidence>
<keyword evidence="1" id="KW-0145">Chemotaxis</keyword>
<proteinExistence type="predicted"/>
<evidence type="ECO:0000259" key="2">
    <source>
        <dbReference type="Pfam" id="PF13690"/>
    </source>
</evidence>
<evidence type="ECO:0000256" key="1">
    <source>
        <dbReference type="ARBA" id="ARBA00022500"/>
    </source>
</evidence>
<dbReference type="AlphaFoldDB" id="A0AAI9AIZ9"/>
<dbReference type="SUPFAM" id="SSF103039">
    <property type="entry name" value="CheC-like"/>
    <property type="match status" value="1"/>
</dbReference>
<reference evidence="3 4" key="1">
    <citation type="journal article" date="2011" name="Stand. Genomic Sci.">
        <title>Draft genome sequence of Caminibacter mediatlanticus strain TB-2, an epsilonproteobacterium isolated from a deep-sea hydrothermal vent.</title>
        <authorList>
            <person name="Giovannelli D."/>
            <person name="Ferriera S."/>
            <person name="Johnson J."/>
            <person name="Kravitz S."/>
            <person name="Perez-Rodriguez I."/>
            <person name="Ricci J."/>
            <person name="O'Brien C."/>
            <person name="Voordeckers J.W."/>
            <person name="Bini E."/>
            <person name="Vetriani C."/>
        </authorList>
    </citation>
    <scope>NUCLEOTIDE SEQUENCE [LARGE SCALE GENOMIC DNA]</scope>
    <source>
        <strain evidence="3 4">TB-2</strain>
    </source>
</reference>
<name>A0AAI9AIZ9_9BACT</name>
<dbReference type="Gene3D" id="3.40.1550.10">
    <property type="entry name" value="CheC-like"/>
    <property type="match status" value="1"/>
</dbReference>
<dbReference type="EMBL" id="ABCJ01000001">
    <property type="protein sequence ID" value="EDM24445.1"/>
    <property type="molecule type" value="Genomic_DNA"/>
</dbReference>
<accession>A0AAI9AIZ9</accession>
<comment type="caution">
    <text evidence="3">The sequence shown here is derived from an EMBL/GenBank/DDBJ whole genome shotgun (WGS) entry which is preliminary data.</text>
</comment>
<dbReference type="RefSeq" id="WP_007473379.1">
    <property type="nucleotide sequence ID" value="NZ_ABCJ01000001.1"/>
</dbReference>
<protein>
    <recommendedName>
        <fullName evidence="2">Chemotaxis phosphatase CheX-like domain-containing protein</fullName>
    </recommendedName>
</protein>
<dbReference type="Pfam" id="PF13690">
    <property type="entry name" value="CheX"/>
    <property type="match status" value="1"/>
</dbReference>
<dbReference type="InterPro" id="IPR028976">
    <property type="entry name" value="CheC-like_sf"/>
</dbReference>